<dbReference type="EMBL" id="CP032609">
    <property type="protein sequence ID" value="AYF84874.1"/>
    <property type="molecule type" value="Genomic_DNA"/>
</dbReference>
<dbReference type="RefSeq" id="WP_061885065.1">
    <property type="nucleotide sequence ID" value="NZ_CP014284.1"/>
</dbReference>
<keyword evidence="1" id="KW-0614">Plasmid</keyword>
<name>A0A9W3YKP5_BACTU</name>
<accession>A0A9W3YKP5</accession>
<dbReference type="AlphaFoldDB" id="A0A9W3YKP5"/>
<evidence type="ECO:0000313" key="1">
    <source>
        <dbReference type="EMBL" id="AYF84874.1"/>
    </source>
</evidence>
<geneLocation type="plasmid" evidence="1 2">
    <name>p.2</name>
</geneLocation>
<reference evidence="1 2" key="1">
    <citation type="submission" date="2018-09" db="EMBL/GenBank/DDBJ databases">
        <title>Complete genome of Bacillus thuringiensis strain QZL38.</title>
        <authorList>
            <person name="Song F."/>
        </authorList>
    </citation>
    <scope>NUCLEOTIDE SEQUENCE [LARGE SCALE GENOMIC DNA]</scope>
    <source>
        <strain evidence="1 2">QZL38</strain>
        <plasmid evidence="1 2">p.2</plasmid>
    </source>
</reference>
<gene>
    <name evidence="1" type="ORF">D7J84_27970</name>
</gene>
<evidence type="ECO:0000313" key="2">
    <source>
        <dbReference type="Proteomes" id="UP000269847"/>
    </source>
</evidence>
<protein>
    <submittedName>
        <fullName evidence="1">Uncharacterized protein</fullName>
    </submittedName>
</protein>
<organism evidence="1 2">
    <name type="scientific">Bacillus thuringiensis</name>
    <dbReference type="NCBI Taxonomy" id="1428"/>
    <lineage>
        <taxon>Bacteria</taxon>
        <taxon>Bacillati</taxon>
        <taxon>Bacillota</taxon>
        <taxon>Bacilli</taxon>
        <taxon>Bacillales</taxon>
        <taxon>Bacillaceae</taxon>
        <taxon>Bacillus</taxon>
        <taxon>Bacillus cereus group</taxon>
    </lineage>
</organism>
<proteinExistence type="predicted"/>
<dbReference type="Proteomes" id="UP000269847">
    <property type="component" value="Plasmid p.2"/>
</dbReference>
<sequence length="77" mass="8902">MEQNDKQLKYKTTSFYKKLSKQIIILISLIISVGYQLGFWEFLLTENLQNQLLDIVMLIITILSTIGILLPGNDEKI</sequence>